<protein>
    <submittedName>
        <fullName evidence="2">Uncharacterized protein</fullName>
    </submittedName>
</protein>
<evidence type="ECO:0000313" key="2">
    <source>
        <dbReference type="EMBL" id="CAB3400243.1"/>
    </source>
</evidence>
<dbReference type="AlphaFoldDB" id="A0A8S1EHM6"/>
<feature type="transmembrane region" description="Helical" evidence="1">
    <location>
        <begin position="69"/>
        <end position="93"/>
    </location>
</feature>
<name>A0A8S1EHM6_9PELO</name>
<dbReference type="OrthoDB" id="5874973at2759"/>
<keyword evidence="1" id="KW-0812">Transmembrane</keyword>
<gene>
    <name evidence="2" type="ORF">CBOVIS_LOCUS3222</name>
</gene>
<keyword evidence="1" id="KW-0472">Membrane</keyword>
<proteinExistence type="predicted"/>
<dbReference type="EMBL" id="CADEPM010000002">
    <property type="protein sequence ID" value="CAB3400243.1"/>
    <property type="molecule type" value="Genomic_DNA"/>
</dbReference>
<dbReference type="Proteomes" id="UP000494206">
    <property type="component" value="Unassembled WGS sequence"/>
</dbReference>
<accession>A0A8S1EHM6</accession>
<keyword evidence="3" id="KW-1185">Reference proteome</keyword>
<reference evidence="2 3" key="1">
    <citation type="submission" date="2020-04" db="EMBL/GenBank/DDBJ databases">
        <authorList>
            <person name="Laetsch R D."/>
            <person name="Stevens L."/>
            <person name="Kumar S."/>
            <person name="Blaxter L. M."/>
        </authorList>
    </citation>
    <scope>NUCLEOTIDE SEQUENCE [LARGE SCALE GENOMIC DNA]</scope>
</reference>
<organism evidence="2 3">
    <name type="scientific">Caenorhabditis bovis</name>
    <dbReference type="NCBI Taxonomy" id="2654633"/>
    <lineage>
        <taxon>Eukaryota</taxon>
        <taxon>Metazoa</taxon>
        <taxon>Ecdysozoa</taxon>
        <taxon>Nematoda</taxon>
        <taxon>Chromadorea</taxon>
        <taxon>Rhabditida</taxon>
        <taxon>Rhabditina</taxon>
        <taxon>Rhabditomorpha</taxon>
        <taxon>Rhabditoidea</taxon>
        <taxon>Rhabditidae</taxon>
        <taxon>Peloderinae</taxon>
        <taxon>Caenorhabditis</taxon>
    </lineage>
</organism>
<evidence type="ECO:0000313" key="3">
    <source>
        <dbReference type="Proteomes" id="UP000494206"/>
    </source>
</evidence>
<comment type="caution">
    <text evidence="2">The sequence shown here is derived from an EMBL/GenBank/DDBJ whole genome shotgun (WGS) entry which is preliminary data.</text>
</comment>
<sequence>MFAVIILGWVSFFLIYGAFKGSKMCLIPFVILQLVFLVYDLILIILFIIAIFIPHIFISTIIRMPLDELYIATDYSLMTCCFMMVLLVGPLLWSTHVVYIDFLFISQLDETLNLMKEVHQKVSQDEISPNRMIF</sequence>
<keyword evidence="1" id="KW-1133">Transmembrane helix</keyword>
<feature type="transmembrane region" description="Helical" evidence="1">
    <location>
        <begin position="27"/>
        <end position="57"/>
    </location>
</feature>
<evidence type="ECO:0000256" key="1">
    <source>
        <dbReference type="SAM" id="Phobius"/>
    </source>
</evidence>